<gene>
    <name evidence="4" type="ORF">NWI01_31010</name>
</gene>
<comment type="caution">
    <text evidence="4">The sequence shown here is derived from an EMBL/GenBank/DDBJ whole genome shotgun (WGS) entry which is preliminary data.</text>
</comment>
<dbReference type="GO" id="GO:0015288">
    <property type="term" value="F:porin activity"/>
    <property type="evidence" value="ECO:0007669"/>
    <property type="project" value="InterPro"/>
</dbReference>
<dbReference type="InterPro" id="IPR038673">
    <property type="entry name" value="OprB_sf"/>
</dbReference>
<evidence type="ECO:0000256" key="3">
    <source>
        <dbReference type="SAM" id="MobiDB-lite"/>
    </source>
</evidence>
<dbReference type="Proteomes" id="UP000318825">
    <property type="component" value="Unassembled WGS sequence"/>
</dbReference>
<dbReference type="Gene3D" id="2.40.160.180">
    <property type="entry name" value="Carbohydrate-selective porin OprB"/>
    <property type="match status" value="1"/>
</dbReference>
<accession>A0A4Y3WH86</accession>
<protein>
    <submittedName>
        <fullName evidence="4">Uncharacterized protein</fullName>
    </submittedName>
</protein>
<dbReference type="AlphaFoldDB" id="A0A4Y3WH86"/>
<proteinExistence type="inferred from homology"/>
<evidence type="ECO:0000313" key="4">
    <source>
        <dbReference type="EMBL" id="GEC17209.1"/>
    </source>
</evidence>
<evidence type="ECO:0000313" key="5">
    <source>
        <dbReference type="Proteomes" id="UP000318825"/>
    </source>
</evidence>
<evidence type="ECO:0000256" key="1">
    <source>
        <dbReference type="ARBA" id="ARBA00008769"/>
    </source>
</evidence>
<sequence length="470" mass="51546">MLCTTSSPGRLRGIAVFVFCLLLASLVTLGEAHAEQEKPYYAYPYPYPASNESPDQVKSPKPELRPGPEALYDPNQGEPEALTPPPVRGTVFPGLQPPWRGDLAAARQRLYDQHGITFSLSYQQMTQYASETLTGARKFAIAGWAAPGMTWTPLNRGTDWEGSLVLRMGWRGPLGANPWPAVFGPMNIGSAWSTYEFTSWNGNFVVEDLFWEQRLGPDFSFRIGNQAPQATINTFRFKDARVGFTASPLAFHETIPYPAFGAGLSFRARLGDSGFFVNGVLNDMNGNPGVSQLDWSHLRSSQLFSGIEVGKIWRRSNGEFDLLSINVFHAGTRDTFNPLTTPNAPGGGFKINAERQLGRIVSFASYTYNEARGGGISTTFSGNTAYVGAALLRPFGINGEVAAAVMWTRPFNDIFPGSGQRDQYGVDAYWNIALTPNTTITPGLQLIFNPAFNPNTDFVAVPHLKFRTAL</sequence>
<dbReference type="RefSeq" id="WP_181410537.1">
    <property type="nucleotide sequence ID" value="NZ_BJNF01000094.1"/>
</dbReference>
<name>A0A4Y3WH86_NITWI</name>
<dbReference type="GO" id="GO:0008643">
    <property type="term" value="P:carbohydrate transport"/>
    <property type="evidence" value="ECO:0007669"/>
    <property type="project" value="InterPro"/>
</dbReference>
<reference evidence="4 5" key="1">
    <citation type="submission" date="2019-06" db="EMBL/GenBank/DDBJ databases">
        <title>Whole genome shotgun sequence of Nitrobacter winogradskyi NBRC 14297.</title>
        <authorList>
            <person name="Hosoyama A."/>
            <person name="Uohara A."/>
            <person name="Ohji S."/>
            <person name="Ichikawa N."/>
        </authorList>
    </citation>
    <scope>NUCLEOTIDE SEQUENCE [LARGE SCALE GENOMIC DNA]</scope>
    <source>
        <strain evidence="4 5">NBRC 14297</strain>
    </source>
</reference>
<organism evidence="4 5">
    <name type="scientific">Nitrobacter winogradskyi</name>
    <name type="common">Nitrobacter agilis</name>
    <dbReference type="NCBI Taxonomy" id="913"/>
    <lineage>
        <taxon>Bacteria</taxon>
        <taxon>Pseudomonadati</taxon>
        <taxon>Pseudomonadota</taxon>
        <taxon>Alphaproteobacteria</taxon>
        <taxon>Hyphomicrobiales</taxon>
        <taxon>Nitrobacteraceae</taxon>
        <taxon>Nitrobacter</taxon>
    </lineage>
</organism>
<dbReference type="GO" id="GO:0016020">
    <property type="term" value="C:membrane"/>
    <property type="evidence" value="ECO:0007669"/>
    <property type="project" value="InterPro"/>
</dbReference>
<dbReference type="InterPro" id="IPR007049">
    <property type="entry name" value="Carb-sel_porin_OprB"/>
</dbReference>
<dbReference type="Pfam" id="PF04966">
    <property type="entry name" value="OprB"/>
    <property type="match status" value="1"/>
</dbReference>
<evidence type="ECO:0000256" key="2">
    <source>
        <dbReference type="RuleBase" id="RU363072"/>
    </source>
</evidence>
<dbReference type="EMBL" id="BJNF01000094">
    <property type="protein sequence ID" value="GEC17209.1"/>
    <property type="molecule type" value="Genomic_DNA"/>
</dbReference>
<comment type="similarity">
    <text evidence="1 2">Belongs to the OprB family.</text>
</comment>
<feature type="region of interest" description="Disordered" evidence="3">
    <location>
        <begin position="51"/>
        <end position="85"/>
    </location>
</feature>